<dbReference type="InterPro" id="IPR004045">
    <property type="entry name" value="Glutathione_S-Trfase_N"/>
</dbReference>
<reference evidence="4 5" key="1">
    <citation type="submission" date="2015-12" db="EMBL/GenBank/DDBJ databases">
        <title>Dictyostelia acquired genes for synthesis and detection of signals that induce cell-type specialization by lateral gene transfer from prokaryotes.</title>
        <authorList>
            <person name="Gloeckner G."/>
            <person name="Schaap P."/>
        </authorList>
    </citation>
    <scope>NUCLEOTIDE SEQUENCE [LARGE SCALE GENOMIC DNA]</scope>
    <source>
        <strain evidence="4 5">TK</strain>
    </source>
</reference>
<dbReference type="STRING" id="361077.A0A152A169"/>
<evidence type="ECO:0000259" key="2">
    <source>
        <dbReference type="PROSITE" id="PS50404"/>
    </source>
</evidence>
<feature type="domain" description="GST C-terminal" evidence="3">
    <location>
        <begin position="96"/>
        <end position="223"/>
    </location>
</feature>
<dbReference type="Pfam" id="PF02798">
    <property type="entry name" value="GST_N"/>
    <property type="match status" value="1"/>
</dbReference>
<evidence type="ECO:0000259" key="3">
    <source>
        <dbReference type="PROSITE" id="PS50405"/>
    </source>
</evidence>
<keyword evidence="4" id="KW-0808">Transferase</keyword>
<dbReference type="InterPro" id="IPR010987">
    <property type="entry name" value="Glutathione-S-Trfase_C-like"/>
</dbReference>
<keyword evidence="5" id="KW-1185">Reference proteome</keyword>
<dbReference type="Proteomes" id="UP000076078">
    <property type="component" value="Unassembled WGS sequence"/>
</dbReference>
<proteinExistence type="inferred from homology"/>
<dbReference type="GO" id="GO:0016740">
    <property type="term" value="F:transferase activity"/>
    <property type="evidence" value="ECO:0007669"/>
    <property type="project" value="UniProtKB-KW"/>
</dbReference>
<dbReference type="SUPFAM" id="SSF47616">
    <property type="entry name" value="GST C-terminal domain-like"/>
    <property type="match status" value="1"/>
</dbReference>
<dbReference type="InParanoid" id="A0A152A169"/>
<dbReference type="Gene3D" id="3.40.30.10">
    <property type="entry name" value="Glutaredoxin"/>
    <property type="match status" value="1"/>
</dbReference>
<accession>A0A152A169</accession>
<dbReference type="PROSITE" id="PS50405">
    <property type="entry name" value="GST_CTER"/>
    <property type="match status" value="1"/>
</dbReference>
<dbReference type="FunCoup" id="A0A152A169">
    <property type="interactions" value="18"/>
</dbReference>
<dbReference type="EMBL" id="LODT01000018">
    <property type="protein sequence ID" value="KYQ99991.1"/>
    <property type="molecule type" value="Genomic_DNA"/>
</dbReference>
<organism evidence="4 5">
    <name type="scientific">Tieghemostelium lacteum</name>
    <name type="common">Slime mold</name>
    <name type="synonym">Dictyostelium lacteum</name>
    <dbReference type="NCBI Taxonomy" id="361077"/>
    <lineage>
        <taxon>Eukaryota</taxon>
        <taxon>Amoebozoa</taxon>
        <taxon>Evosea</taxon>
        <taxon>Eumycetozoa</taxon>
        <taxon>Dictyostelia</taxon>
        <taxon>Dictyosteliales</taxon>
        <taxon>Raperosteliaceae</taxon>
        <taxon>Tieghemostelium</taxon>
    </lineage>
</organism>
<name>A0A152A169_TIELA</name>
<dbReference type="SFLD" id="SFLDS00019">
    <property type="entry name" value="Glutathione_Transferase_(cytos"/>
    <property type="match status" value="1"/>
</dbReference>
<dbReference type="SUPFAM" id="SSF52833">
    <property type="entry name" value="Thioredoxin-like"/>
    <property type="match status" value="1"/>
</dbReference>
<protein>
    <submittedName>
        <fullName evidence="4">Putative glutathione S-transferase</fullName>
    </submittedName>
</protein>
<gene>
    <name evidence="4" type="ORF">DLAC_03484</name>
</gene>
<comment type="caution">
    <text evidence="4">The sequence shown here is derived from an EMBL/GenBank/DDBJ whole genome shotgun (WGS) entry which is preliminary data.</text>
</comment>
<evidence type="ECO:0000256" key="1">
    <source>
        <dbReference type="ARBA" id="ARBA00007409"/>
    </source>
</evidence>
<sequence>MEPINNKLNLYSNNTPSTHGLHILLDSLGIDVQYHKVNIWVGEHYSEDYKKINPNCRVPAIVDNRDGQTIGVFETGAIMQYLTEKSGKYLPDRISRSKDHWETIQWLYWFNSSFAPQQTEFGYYHYFAPKDIPDAKERSHNEVVRLYKVLNDHLATRQFMAANELTIADFGIFTWLIYLKYGFLPSYNDFPNIVRYYESLEKLPLFKKEVDVVLASNFNNTKPKFV</sequence>
<dbReference type="InterPro" id="IPR040079">
    <property type="entry name" value="Glutathione_S-Trfase"/>
</dbReference>
<dbReference type="InterPro" id="IPR036249">
    <property type="entry name" value="Thioredoxin-like_sf"/>
</dbReference>
<dbReference type="OrthoDB" id="14146at2759"/>
<dbReference type="InterPro" id="IPR036282">
    <property type="entry name" value="Glutathione-S-Trfase_C_sf"/>
</dbReference>
<evidence type="ECO:0000313" key="4">
    <source>
        <dbReference type="EMBL" id="KYQ99991.1"/>
    </source>
</evidence>
<dbReference type="PANTHER" id="PTHR44051:SF8">
    <property type="entry name" value="GLUTATHIONE S-TRANSFERASE GSTA"/>
    <property type="match status" value="1"/>
</dbReference>
<evidence type="ECO:0000313" key="5">
    <source>
        <dbReference type="Proteomes" id="UP000076078"/>
    </source>
</evidence>
<dbReference type="PANTHER" id="PTHR44051">
    <property type="entry name" value="GLUTATHIONE S-TRANSFERASE-RELATED"/>
    <property type="match status" value="1"/>
</dbReference>
<dbReference type="OMA" id="GHSGAEY"/>
<dbReference type="SFLD" id="SFLDG00358">
    <property type="entry name" value="Main_(cytGST)"/>
    <property type="match status" value="1"/>
</dbReference>
<comment type="similarity">
    <text evidence="1">Belongs to the GST superfamily.</text>
</comment>
<dbReference type="PROSITE" id="PS50404">
    <property type="entry name" value="GST_NTER"/>
    <property type="match status" value="1"/>
</dbReference>
<feature type="domain" description="GST N-terminal" evidence="2">
    <location>
        <begin position="5"/>
        <end position="90"/>
    </location>
</feature>
<dbReference type="Pfam" id="PF13410">
    <property type="entry name" value="GST_C_2"/>
    <property type="match status" value="1"/>
</dbReference>
<dbReference type="AlphaFoldDB" id="A0A152A169"/>
<dbReference type="Gene3D" id="1.20.1050.10">
    <property type="match status" value="1"/>
</dbReference>